<evidence type="ECO:0000259" key="2">
    <source>
        <dbReference type="Pfam" id="PF00535"/>
    </source>
</evidence>
<evidence type="ECO:0000313" key="3">
    <source>
        <dbReference type="EMBL" id="KKM22839.1"/>
    </source>
</evidence>
<evidence type="ECO:0000256" key="1">
    <source>
        <dbReference type="SAM" id="MobiDB-lite"/>
    </source>
</evidence>
<feature type="compositionally biased region" description="Pro residues" evidence="1">
    <location>
        <begin position="285"/>
        <end position="298"/>
    </location>
</feature>
<feature type="compositionally biased region" description="Basic and acidic residues" evidence="1">
    <location>
        <begin position="344"/>
        <end position="354"/>
    </location>
</feature>
<name>A0A0F9ISD1_9ZZZZ</name>
<dbReference type="Pfam" id="PF00535">
    <property type="entry name" value="Glycos_transf_2"/>
    <property type="match status" value="1"/>
</dbReference>
<reference evidence="3" key="1">
    <citation type="journal article" date="2015" name="Nature">
        <title>Complex archaea that bridge the gap between prokaryotes and eukaryotes.</title>
        <authorList>
            <person name="Spang A."/>
            <person name="Saw J.H."/>
            <person name="Jorgensen S.L."/>
            <person name="Zaremba-Niedzwiedzka K."/>
            <person name="Martijn J."/>
            <person name="Lind A.E."/>
            <person name="van Eijk R."/>
            <person name="Schleper C."/>
            <person name="Guy L."/>
            <person name="Ettema T.J."/>
        </authorList>
    </citation>
    <scope>NUCLEOTIDE SEQUENCE</scope>
</reference>
<gene>
    <name evidence="3" type="ORF">LCGC14_1621220</name>
</gene>
<organism evidence="3">
    <name type="scientific">marine sediment metagenome</name>
    <dbReference type="NCBI Taxonomy" id="412755"/>
    <lineage>
        <taxon>unclassified sequences</taxon>
        <taxon>metagenomes</taxon>
        <taxon>ecological metagenomes</taxon>
    </lineage>
</organism>
<sequence>MDAPNTSQLPFVSAVCITGKSKYHVEKLLPQAIRSFKEQAYPAERRRLTVLCDDHHVAVQSITEAQEPAIHAVFIDEKRTLGALRNAGLRCAVATGSTLVLQWDDDDWHHPRRIDQQVEAFRSSGGLPVFLQRQLCYDVPRDVAFVREFPNTFIHGTILHANTPDLKPYPEGGQEEAVIRGRKISTEDTTFLQQWKQAHVINNPPELYVRLFHGDEHNTWDRAHVMREAAVYRPRTWAISQQQAEYLEEVLSHYEFRKQMSTVVGAVANAKKFKPDDYPILKTPEGPPPPPVLPPVHVPPRLSNDLLDQPIPVLTADGPPDGNVVGQRGQDGPAVVPGTEDDDGHQHQGGEKQRSPFVLG</sequence>
<dbReference type="InterPro" id="IPR001173">
    <property type="entry name" value="Glyco_trans_2-like"/>
</dbReference>
<accession>A0A0F9ISD1</accession>
<dbReference type="InterPro" id="IPR029044">
    <property type="entry name" value="Nucleotide-diphossugar_trans"/>
</dbReference>
<dbReference type="AlphaFoldDB" id="A0A0F9ISD1"/>
<feature type="domain" description="Glycosyltransferase 2-like" evidence="2">
    <location>
        <begin position="23"/>
        <end position="142"/>
    </location>
</feature>
<comment type="caution">
    <text evidence="3">The sequence shown here is derived from an EMBL/GenBank/DDBJ whole genome shotgun (WGS) entry which is preliminary data.</text>
</comment>
<dbReference type="SUPFAM" id="SSF53448">
    <property type="entry name" value="Nucleotide-diphospho-sugar transferases"/>
    <property type="match status" value="1"/>
</dbReference>
<proteinExistence type="predicted"/>
<feature type="region of interest" description="Disordered" evidence="1">
    <location>
        <begin position="277"/>
        <end position="360"/>
    </location>
</feature>
<protein>
    <recommendedName>
        <fullName evidence="2">Glycosyltransferase 2-like domain-containing protein</fullName>
    </recommendedName>
</protein>
<dbReference type="Gene3D" id="3.90.550.10">
    <property type="entry name" value="Spore Coat Polysaccharide Biosynthesis Protein SpsA, Chain A"/>
    <property type="match status" value="1"/>
</dbReference>
<dbReference type="EMBL" id="LAZR01013250">
    <property type="protein sequence ID" value="KKM22839.1"/>
    <property type="molecule type" value="Genomic_DNA"/>
</dbReference>